<feature type="domain" description="SWIM-type" evidence="2">
    <location>
        <begin position="538"/>
        <end position="592"/>
    </location>
</feature>
<dbReference type="InterPro" id="IPR007527">
    <property type="entry name" value="Znf_SWIM"/>
</dbReference>
<organism evidence="3 4">
    <name type="scientific">Linnemannia gamsii</name>
    <dbReference type="NCBI Taxonomy" id="64522"/>
    <lineage>
        <taxon>Eukaryota</taxon>
        <taxon>Fungi</taxon>
        <taxon>Fungi incertae sedis</taxon>
        <taxon>Mucoromycota</taxon>
        <taxon>Mortierellomycotina</taxon>
        <taxon>Mortierellomycetes</taxon>
        <taxon>Mortierellales</taxon>
        <taxon>Mortierellaceae</taxon>
        <taxon>Linnemannia</taxon>
    </lineage>
</organism>
<evidence type="ECO:0000313" key="3">
    <source>
        <dbReference type="EMBL" id="KAG0296067.1"/>
    </source>
</evidence>
<evidence type="ECO:0000259" key="2">
    <source>
        <dbReference type="PROSITE" id="PS50966"/>
    </source>
</evidence>
<protein>
    <recommendedName>
        <fullName evidence="2">SWIM-type domain-containing protein</fullName>
    </recommendedName>
</protein>
<keyword evidence="1" id="KW-0479">Metal-binding</keyword>
<name>A0ABQ7KC04_9FUNG</name>
<gene>
    <name evidence="3" type="ORF">BGZ96_010231</name>
</gene>
<keyword evidence="1" id="KW-0863">Zinc-finger</keyword>
<sequence>MPTAQEKRELLFNVHSPIELPTKEFEDDWWPLISNAWSCYSGPKPTPVGAPLGYIRNYTCRLATKFNPKPKDTSNDTPDTKRRKRTVRVAHECPAAIKITHVTATGITTVECTHSDTPAVHTHSLADVDKVKRPAAIKAMIDKETLKSNNPLETIASIRQIAEESGLGEAAAFVTRAELVNTRRRQRHTELVPLVGDVHVDDEVRAAMEFLATRDYQCKSFGRNAAATLSGIVPLLNANDGGPCTSSNSSSRSSSSINNTNINNGITDLAQGLVFGRSQQLTKLATHGWLTLIGSVKDTNQHGWKLFTLYVRDRLGCWDSGAHFFVNDTSSSPVTQALKLVRLLAPSWQPRYILTDRSPEITTAIETTFPKTAQDAQQEEHQKCEVIFSTAHTIQIWKRNITDPQVRYRMIQALHCRTRLGFEYMVEKAVSDCNNLATKQYIKDNCVGAERWGLFARQKSPFLLQAASLSVLDAYHREVERLPSVIFGLIGASRAVAEVDDNRMELSLKAPTASYKDETPLIDNIASTLLTHIQHFPYTIQMLLVEEVHAMNTRIAKGKRPPGLREPRCGCDFFNTYLLPCRHVLHTALFEDLRSAKEPAFLDDADWMFLQNKFTAKKEGLDIYRTRFSVTGNGREITEKTAEQAGKAEIDKLKMEELFESSQRLYQGLADRGDLKGLEAFVTDFEAFSTSRGSN</sequence>
<keyword evidence="4" id="KW-1185">Reference proteome</keyword>
<dbReference type="PROSITE" id="PS50966">
    <property type="entry name" value="ZF_SWIM"/>
    <property type="match status" value="1"/>
</dbReference>
<evidence type="ECO:0000256" key="1">
    <source>
        <dbReference type="PROSITE-ProRule" id="PRU00325"/>
    </source>
</evidence>
<keyword evidence="1" id="KW-0862">Zinc</keyword>
<evidence type="ECO:0000313" key="4">
    <source>
        <dbReference type="Proteomes" id="UP001194696"/>
    </source>
</evidence>
<dbReference type="Proteomes" id="UP001194696">
    <property type="component" value="Unassembled WGS sequence"/>
</dbReference>
<accession>A0ABQ7KC04</accession>
<reference evidence="3 4" key="1">
    <citation type="journal article" date="2020" name="Fungal Divers.">
        <title>Resolving the Mortierellaceae phylogeny through synthesis of multi-gene phylogenetics and phylogenomics.</title>
        <authorList>
            <person name="Vandepol N."/>
            <person name="Liber J."/>
            <person name="Desiro A."/>
            <person name="Na H."/>
            <person name="Kennedy M."/>
            <person name="Barry K."/>
            <person name="Grigoriev I.V."/>
            <person name="Miller A.N."/>
            <person name="O'Donnell K."/>
            <person name="Stajich J.E."/>
            <person name="Bonito G."/>
        </authorList>
    </citation>
    <scope>NUCLEOTIDE SEQUENCE [LARGE SCALE GENOMIC DNA]</scope>
    <source>
        <strain evidence="3 4">AD045</strain>
    </source>
</reference>
<comment type="caution">
    <text evidence="3">The sequence shown here is derived from an EMBL/GenBank/DDBJ whole genome shotgun (WGS) entry which is preliminary data.</text>
</comment>
<proteinExistence type="predicted"/>
<dbReference type="EMBL" id="JAAAIM010000066">
    <property type="protein sequence ID" value="KAG0296067.1"/>
    <property type="molecule type" value="Genomic_DNA"/>
</dbReference>